<keyword evidence="17" id="KW-1185">Reference proteome</keyword>
<evidence type="ECO:0000256" key="8">
    <source>
        <dbReference type="ARBA" id="ARBA00022723"/>
    </source>
</evidence>
<dbReference type="PANTHER" id="PTHR45791">
    <property type="entry name" value="CALCIUM AND INTEGRIN BINDING FAMILY MEMBER 2"/>
    <property type="match status" value="1"/>
</dbReference>
<dbReference type="EMBL" id="JAROKS010000012">
    <property type="protein sequence ID" value="KAK1798229.1"/>
    <property type="molecule type" value="Genomic_DNA"/>
</dbReference>
<feature type="domain" description="EF-hand" evidence="15">
    <location>
        <begin position="213"/>
        <end position="248"/>
    </location>
</feature>
<evidence type="ECO:0000256" key="5">
    <source>
        <dbReference type="ARBA" id="ARBA00004645"/>
    </source>
</evidence>
<protein>
    <recommendedName>
        <fullName evidence="14">Calcium and integrin-binding family member 2</fullName>
    </recommendedName>
</protein>
<dbReference type="GO" id="GO:0042383">
    <property type="term" value="C:sarcolemma"/>
    <property type="evidence" value="ECO:0007669"/>
    <property type="project" value="UniProtKB-SubCell"/>
</dbReference>
<keyword evidence="13" id="KW-0966">Cell projection</keyword>
<evidence type="ECO:0000256" key="11">
    <source>
        <dbReference type="ARBA" id="ARBA00022842"/>
    </source>
</evidence>
<dbReference type="GO" id="GO:0005509">
    <property type="term" value="F:calcium ion binding"/>
    <property type="evidence" value="ECO:0007669"/>
    <property type="project" value="InterPro"/>
</dbReference>
<dbReference type="InterPro" id="IPR011992">
    <property type="entry name" value="EF-hand-dom_pair"/>
</dbReference>
<evidence type="ECO:0000256" key="13">
    <source>
        <dbReference type="ARBA" id="ARBA00023273"/>
    </source>
</evidence>
<keyword evidence="8" id="KW-0479">Metal-binding</keyword>
<dbReference type="PROSITE" id="PS50222">
    <property type="entry name" value="EF_HAND_2"/>
    <property type="match status" value="1"/>
</dbReference>
<dbReference type="PANTHER" id="PTHR45791:SF5">
    <property type="entry name" value="CALCIUM AND INTEGRIN-BINDING FAMILY MEMBER 2"/>
    <property type="match status" value="1"/>
</dbReference>
<dbReference type="SUPFAM" id="SSF47473">
    <property type="entry name" value="EF-hand"/>
    <property type="match status" value="1"/>
</dbReference>
<keyword evidence="9" id="KW-0677">Repeat</keyword>
<dbReference type="Pfam" id="PF13499">
    <property type="entry name" value="EF-hand_7"/>
    <property type="match status" value="1"/>
</dbReference>
<dbReference type="GO" id="GO:0001917">
    <property type="term" value="C:photoreceptor inner segment"/>
    <property type="evidence" value="ECO:0007669"/>
    <property type="project" value="UniProtKB-SubCell"/>
</dbReference>
<accession>A0AAD9DZ17</accession>
<dbReference type="Proteomes" id="UP001239994">
    <property type="component" value="Unassembled WGS sequence"/>
</dbReference>
<keyword evidence="7" id="KW-0963">Cytoplasm</keyword>
<name>A0AAD9DZ17_9TELE</name>
<feature type="non-terminal residue" evidence="16">
    <location>
        <position position="1"/>
    </location>
</feature>
<evidence type="ECO:0000256" key="12">
    <source>
        <dbReference type="ARBA" id="ARBA00023136"/>
    </source>
</evidence>
<sequence>SCNETLILLNARDMQRCREKTLHRKWEVSKQPSEMTNSTSTRPIESIYMYPLCTGLTHSQLMLGFSPFSRLHGRFRELAPNLVPLDYTNNPDITLPSCLITTMPELKENPFRQRIVETFSEDGSGDLSFSDFVDMFSILSEMAPLDLKITYAFKIYGQESSCCAVLWELVFFKFVCFTPPLVLLDFNMDGFLCEQDVEEVVHRLTGEELKPEERKLVSHRVMEEADLDGDGKLSLTDFENMISKAPDFIR</sequence>
<dbReference type="GO" id="GO:0005737">
    <property type="term" value="C:cytoplasm"/>
    <property type="evidence" value="ECO:0007669"/>
    <property type="project" value="UniProtKB-SubCell"/>
</dbReference>
<proteinExistence type="predicted"/>
<dbReference type="AlphaFoldDB" id="A0AAD9DZ17"/>
<evidence type="ECO:0000256" key="6">
    <source>
        <dbReference type="ARBA" id="ARBA00022475"/>
    </source>
</evidence>
<dbReference type="GO" id="GO:0000287">
    <property type="term" value="F:magnesium ion binding"/>
    <property type="evidence" value="ECO:0007669"/>
    <property type="project" value="TreeGrafter"/>
</dbReference>
<dbReference type="PROSITE" id="PS00018">
    <property type="entry name" value="EF_HAND_1"/>
    <property type="match status" value="2"/>
</dbReference>
<comment type="caution">
    <text evidence="16">The sequence shown here is derived from an EMBL/GenBank/DDBJ whole genome shotgun (WGS) entry which is preliminary data.</text>
</comment>
<dbReference type="InterPro" id="IPR018247">
    <property type="entry name" value="EF_Hand_1_Ca_BS"/>
</dbReference>
<dbReference type="GO" id="GO:0032420">
    <property type="term" value="C:stereocilium"/>
    <property type="evidence" value="ECO:0007669"/>
    <property type="project" value="UniProtKB-SubCell"/>
</dbReference>
<keyword evidence="12" id="KW-0472">Membrane</keyword>
<evidence type="ECO:0000313" key="17">
    <source>
        <dbReference type="Proteomes" id="UP001239994"/>
    </source>
</evidence>
<keyword evidence="10" id="KW-0106">Calcium</keyword>
<evidence type="ECO:0000256" key="1">
    <source>
        <dbReference type="ARBA" id="ARBA00004135"/>
    </source>
</evidence>
<evidence type="ECO:0000259" key="15">
    <source>
        <dbReference type="PROSITE" id="PS50222"/>
    </source>
</evidence>
<evidence type="ECO:0000256" key="9">
    <source>
        <dbReference type="ARBA" id="ARBA00022737"/>
    </source>
</evidence>
<dbReference type="InterPro" id="IPR051433">
    <property type="entry name" value="CIBP"/>
</dbReference>
<evidence type="ECO:0000256" key="2">
    <source>
        <dbReference type="ARBA" id="ARBA00004437"/>
    </source>
</evidence>
<comment type="subcellular location">
    <subcellularLocation>
        <location evidence="1">Cell membrane</location>
        <location evidence="1">Sarcolemma</location>
    </subcellularLocation>
    <subcellularLocation>
        <location evidence="4">Cell projection</location>
        <location evidence="4">Cilium</location>
        <location evidence="4">Photoreceptor outer segment</location>
    </subcellularLocation>
    <subcellularLocation>
        <location evidence="5">Cell projection</location>
        <location evidence="5">Stereocilium</location>
    </subcellularLocation>
    <subcellularLocation>
        <location evidence="3">Cytoplasm</location>
    </subcellularLocation>
    <subcellularLocation>
        <location evidence="2">Photoreceptor inner segment</location>
    </subcellularLocation>
</comment>
<evidence type="ECO:0000313" key="16">
    <source>
        <dbReference type="EMBL" id="KAK1798229.1"/>
    </source>
</evidence>
<reference evidence="16" key="1">
    <citation type="submission" date="2023-03" db="EMBL/GenBank/DDBJ databases">
        <title>Electrophorus voltai genome.</title>
        <authorList>
            <person name="Bian C."/>
        </authorList>
    </citation>
    <scope>NUCLEOTIDE SEQUENCE</scope>
    <source>
        <strain evidence="16">CB-2022</strain>
        <tissue evidence="16">Muscle</tissue>
    </source>
</reference>
<dbReference type="GO" id="GO:0001750">
    <property type="term" value="C:photoreceptor outer segment"/>
    <property type="evidence" value="ECO:0007669"/>
    <property type="project" value="UniProtKB-SubCell"/>
</dbReference>
<evidence type="ECO:0000256" key="7">
    <source>
        <dbReference type="ARBA" id="ARBA00022490"/>
    </source>
</evidence>
<evidence type="ECO:0000256" key="3">
    <source>
        <dbReference type="ARBA" id="ARBA00004496"/>
    </source>
</evidence>
<keyword evidence="6" id="KW-1003">Cell membrane</keyword>
<organism evidence="16 17">
    <name type="scientific">Electrophorus voltai</name>
    <dbReference type="NCBI Taxonomy" id="2609070"/>
    <lineage>
        <taxon>Eukaryota</taxon>
        <taxon>Metazoa</taxon>
        <taxon>Chordata</taxon>
        <taxon>Craniata</taxon>
        <taxon>Vertebrata</taxon>
        <taxon>Euteleostomi</taxon>
        <taxon>Actinopterygii</taxon>
        <taxon>Neopterygii</taxon>
        <taxon>Teleostei</taxon>
        <taxon>Ostariophysi</taxon>
        <taxon>Gymnotiformes</taxon>
        <taxon>Gymnotoidei</taxon>
        <taxon>Gymnotidae</taxon>
        <taxon>Electrophorus</taxon>
    </lineage>
</organism>
<evidence type="ECO:0000256" key="4">
    <source>
        <dbReference type="ARBA" id="ARBA00004504"/>
    </source>
</evidence>
<gene>
    <name evidence="16" type="ORF">P4O66_006634</name>
</gene>
<evidence type="ECO:0000256" key="14">
    <source>
        <dbReference type="ARBA" id="ARBA00044988"/>
    </source>
</evidence>
<keyword evidence="11" id="KW-0460">Magnesium</keyword>
<dbReference type="InterPro" id="IPR002048">
    <property type="entry name" value="EF_hand_dom"/>
</dbReference>
<evidence type="ECO:0000256" key="10">
    <source>
        <dbReference type="ARBA" id="ARBA00022837"/>
    </source>
</evidence>
<dbReference type="Gene3D" id="1.10.238.10">
    <property type="entry name" value="EF-hand"/>
    <property type="match status" value="2"/>
</dbReference>
<dbReference type="GO" id="GO:0055074">
    <property type="term" value="P:calcium ion homeostasis"/>
    <property type="evidence" value="ECO:0007669"/>
    <property type="project" value="TreeGrafter"/>
</dbReference>